<feature type="compositionally biased region" description="Polar residues" evidence="4">
    <location>
        <begin position="1032"/>
        <end position="1044"/>
    </location>
</feature>
<evidence type="ECO:0000256" key="1">
    <source>
        <dbReference type="ARBA" id="ARBA00005234"/>
    </source>
</evidence>
<dbReference type="EMBL" id="JADNRY010000161">
    <property type="protein sequence ID" value="KAF9062825.1"/>
    <property type="molecule type" value="Genomic_DNA"/>
</dbReference>
<dbReference type="Proteomes" id="UP000772434">
    <property type="component" value="Unassembled WGS sequence"/>
</dbReference>
<accession>A0A9P5PIT2</accession>
<dbReference type="GO" id="GO:0008234">
    <property type="term" value="F:cysteine-type peptidase activity"/>
    <property type="evidence" value="ECO:0007669"/>
    <property type="project" value="InterPro"/>
</dbReference>
<evidence type="ECO:0000256" key="4">
    <source>
        <dbReference type="SAM" id="MobiDB-lite"/>
    </source>
</evidence>
<evidence type="ECO:0000313" key="6">
    <source>
        <dbReference type="EMBL" id="KAF9062825.1"/>
    </source>
</evidence>
<feature type="domain" description="Ubiquitin-like protease family profile" evidence="5">
    <location>
        <begin position="591"/>
        <end position="769"/>
    </location>
</feature>
<dbReference type="GO" id="GO:0006508">
    <property type="term" value="P:proteolysis"/>
    <property type="evidence" value="ECO:0007669"/>
    <property type="project" value="UniProtKB-KW"/>
</dbReference>
<dbReference type="Pfam" id="PF02902">
    <property type="entry name" value="Peptidase_C48"/>
    <property type="match status" value="1"/>
</dbReference>
<feature type="region of interest" description="Disordered" evidence="4">
    <location>
        <begin position="432"/>
        <end position="476"/>
    </location>
</feature>
<sequence>MSGTLETHADLKKPFPRNFLSGHYDLLRQNYRSGDALYEALVQSFPVSGEAILDGTGQEYKTDEEYKKIWIDGETMGFHLTPNNWFRIAAPILGMRCFCLLNGIPYLPLGTMELKYEPPPTLCKLLKNIVDGNKSKGWPYVISLAKATFEVPPQNSDSGTPHVFQLLETATRLFRDPADNIRFNISVTAFCIAAAKLGVFSFPKKKNNDEACAWVLLVDTLVAKSGCDAFSSLILKLKNDTYLAEHFDPRPWQLPLHLFLSCTPIAILETKRLFSSHISRLHLLQMAQVLDPLERPRVVKSVESVIKSAVVALSNCTISVDAALTQIFEDTSHLIVDVSPADSFFFFTNLELTPPSTEAQHPPCTSNDSPRLAPPEPHSEPPECHSLLPSVALGSIPVGLTEATPVTPSTPARLLLKEAHFPTPLSPLTPFISLSLSTPPRSPPPGPTPSIPLSPELTPPPPELPELTPSIPLSPDSISLPLPTSPILRSPDPTRMGLLVSEDLSQAPPEPTSCLPDDLNLVAVKPFESSAPQDLALASSRYLKLLLDSEWRQYCGFFDQNEDYARKVLDQVFVALEEAKNIPLRSRIEDHPVHLKGFLTMRPDCWLNDAVMTHFAYKWAKKAPRHDTLCLETWYPSHFLFKDSACRITRSHLEGVSKLTHYVQKLLSSQRIQVLNHCFVTVNEASSHWYAACIAFEPRSIQVYDSLCSPARGQKIMPGLIWLATVLASFRGESESESLDWETVFCGDVLKQGDAFSCGLHVLYYLKHVLKFGEVRHEDSGSPISFTDNMVGKRVQLVDDLLKELQKRYWQTRNRKTRNRNMPVPVISCPIPHLAERALPPPPLSVLLAHTDLPTTQLRPLLAHTDLPLSGPQRSSSKSTRVHPYPTRLTPTSRPSSPPTRRLTSPIRCLTPPTRRPSSPLTATTSDDERLDGNVGRLGSGRPTGIGHETLDALRGRMGWSEDEFTNCRKKLKVLVEKYLPPLSFTNQDPTKVQKVKDKECPRFLEQEGAWGLDNLFIRACKNHHDKHGEASASTPKDNPGHSTKTLRPRPD</sequence>
<keyword evidence="3" id="KW-0378">Hydrolase</keyword>
<evidence type="ECO:0000313" key="7">
    <source>
        <dbReference type="Proteomes" id="UP000772434"/>
    </source>
</evidence>
<dbReference type="InterPro" id="IPR003653">
    <property type="entry name" value="Peptidase_C48_C"/>
</dbReference>
<feature type="compositionally biased region" description="Low complexity" evidence="4">
    <location>
        <begin position="886"/>
        <end position="925"/>
    </location>
</feature>
<feature type="region of interest" description="Disordered" evidence="4">
    <location>
        <begin position="865"/>
        <end position="948"/>
    </location>
</feature>
<dbReference type="PROSITE" id="PS50600">
    <property type="entry name" value="ULP_PROTEASE"/>
    <property type="match status" value="1"/>
</dbReference>
<keyword evidence="2" id="KW-0645">Protease</keyword>
<organism evidence="6 7">
    <name type="scientific">Rhodocollybia butyracea</name>
    <dbReference type="NCBI Taxonomy" id="206335"/>
    <lineage>
        <taxon>Eukaryota</taxon>
        <taxon>Fungi</taxon>
        <taxon>Dikarya</taxon>
        <taxon>Basidiomycota</taxon>
        <taxon>Agaricomycotina</taxon>
        <taxon>Agaricomycetes</taxon>
        <taxon>Agaricomycetidae</taxon>
        <taxon>Agaricales</taxon>
        <taxon>Marasmiineae</taxon>
        <taxon>Omphalotaceae</taxon>
        <taxon>Rhodocollybia</taxon>
    </lineage>
</organism>
<dbReference type="Gene3D" id="3.40.395.10">
    <property type="entry name" value="Adenoviral Proteinase, Chain A"/>
    <property type="match status" value="1"/>
</dbReference>
<evidence type="ECO:0000259" key="5">
    <source>
        <dbReference type="PROSITE" id="PS50600"/>
    </source>
</evidence>
<dbReference type="OrthoDB" id="3051375at2759"/>
<dbReference type="AlphaFoldDB" id="A0A9P5PIT2"/>
<feature type="compositionally biased region" description="Polar residues" evidence="4">
    <location>
        <begin position="355"/>
        <end position="369"/>
    </location>
</feature>
<feature type="compositionally biased region" description="Low complexity" evidence="4">
    <location>
        <begin position="465"/>
        <end position="476"/>
    </location>
</feature>
<comment type="caution">
    <text evidence="6">The sequence shown here is derived from an EMBL/GenBank/DDBJ whole genome shotgun (WGS) entry which is preliminary data.</text>
</comment>
<proteinExistence type="inferred from homology"/>
<evidence type="ECO:0000256" key="2">
    <source>
        <dbReference type="ARBA" id="ARBA00022670"/>
    </source>
</evidence>
<keyword evidence="7" id="KW-1185">Reference proteome</keyword>
<dbReference type="GO" id="GO:0019783">
    <property type="term" value="F:ubiquitin-like protein peptidase activity"/>
    <property type="evidence" value="ECO:0007669"/>
    <property type="project" value="UniProtKB-ARBA"/>
</dbReference>
<feature type="region of interest" description="Disordered" evidence="4">
    <location>
        <begin position="1026"/>
        <end position="1052"/>
    </location>
</feature>
<dbReference type="InterPro" id="IPR038765">
    <property type="entry name" value="Papain-like_cys_pep_sf"/>
</dbReference>
<gene>
    <name evidence="6" type="ORF">BDP27DRAFT_1427513</name>
</gene>
<feature type="compositionally biased region" description="Pro residues" evidence="4">
    <location>
        <begin position="440"/>
        <end position="464"/>
    </location>
</feature>
<protein>
    <recommendedName>
        <fullName evidence="5">Ubiquitin-like protease family profile domain-containing protein</fullName>
    </recommendedName>
</protein>
<feature type="region of interest" description="Disordered" evidence="4">
    <location>
        <begin position="355"/>
        <end position="387"/>
    </location>
</feature>
<evidence type="ECO:0000256" key="3">
    <source>
        <dbReference type="ARBA" id="ARBA00022801"/>
    </source>
</evidence>
<reference evidence="6" key="1">
    <citation type="submission" date="2020-11" db="EMBL/GenBank/DDBJ databases">
        <authorList>
            <consortium name="DOE Joint Genome Institute"/>
            <person name="Ahrendt S."/>
            <person name="Riley R."/>
            <person name="Andreopoulos W."/>
            <person name="Labutti K."/>
            <person name="Pangilinan J."/>
            <person name="Ruiz-Duenas F.J."/>
            <person name="Barrasa J.M."/>
            <person name="Sanchez-Garcia M."/>
            <person name="Camarero S."/>
            <person name="Miyauchi S."/>
            <person name="Serrano A."/>
            <person name="Linde D."/>
            <person name="Babiker R."/>
            <person name="Drula E."/>
            <person name="Ayuso-Fernandez I."/>
            <person name="Pacheco R."/>
            <person name="Padilla G."/>
            <person name="Ferreira P."/>
            <person name="Barriuso J."/>
            <person name="Kellner H."/>
            <person name="Castanera R."/>
            <person name="Alfaro M."/>
            <person name="Ramirez L."/>
            <person name="Pisabarro A.G."/>
            <person name="Kuo A."/>
            <person name="Tritt A."/>
            <person name="Lipzen A."/>
            <person name="He G."/>
            <person name="Yan M."/>
            <person name="Ng V."/>
            <person name="Cullen D."/>
            <person name="Martin F."/>
            <person name="Rosso M.-N."/>
            <person name="Henrissat B."/>
            <person name="Hibbett D."/>
            <person name="Martinez A.T."/>
            <person name="Grigoriev I.V."/>
        </authorList>
    </citation>
    <scope>NUCLEOTIDE SEQUENCE</scope>
    <source>
        <strain evidence="6">AH 40177</strain>
    </source>
</reference>
<dbReference type="SUPFAM" id="SSF54001">
    <property type="entry name" value="Cysteine proteinases"/>
    <property type="match status" value="1"/>
</dbReference>
<comment type="similarity">
    <text evidence="1">Belongs to the peptidase C48 family.</text>
</comment>
<name>A0A9P5PIT2_9AGAR</name>